<feature type="compositionally biased region" description="Polar residues" evidence="1">
    <location>
        <begin position="7"/>
        <end position="21"/>
    </location>
</feature>
<feature type="region of interest" description="Disordered" evidence="1">
    <location>
        <begin position="1"/>
        <end position="68"/>
    </location>
</feature>
<evidence type="ECO:0000313" key="3">
    <source>
        <dbReference type="Proteomes" id="UP000295733"/>
    </source>
</evidence>
<keyword evidence="3" id="KW-1185">Reference proteome</keyword>
<dbReference type="Proteomes" id="UP000295733">
    <property type="component" value="Unassembled WGS sequence"/>
</dbReference>
<name>A0A4R2NLN3_RHOAD</name>
<dbReference type="RefSeq" id="WP_132603168.1">
    <property type="nucleotide sequence ID" value="NZ_NRRP01000019.1"/>
</dbReference>
<dbReference type="EMBL" id="SLXL01000006">
    <property type="protein sequence ID" value="TCP22467.1"/>
    <property type="molecule type" value="Genomic_DNA"/>
</dbReference>
<accession>A0A4R2NLN3</accession>
<gene>
    <name evidence="2" type="ORF">EV656_10653</name>
</gene>
<proteinExistence type="predicted"/>
<evidence type="ECO:0000313" key="2">
    <source>
        <dbReference type="EMBL" id="TCP22467.1"/>
    </source>
</evidence>
<feature type="region of interest" description="Disordered" evidence="1">
    <location>
        <begin position="89"/>
        <end position="116"/>
    </location>
</feature>
<protein>
    <submittedName>
        <fullName evidence="2">Uncharacterized protein</fullName>
    </submittedName>
</protein>
<evidence type="ECO:0000256" key="1">
    <source>
        <dbReference type="SAM" id="MobiDB-lite"/>
    </source>
</evidence>
<organism evidence="2 3">
    <name type="scientific">Rhodovulum adriaticum</name>
    <name type="common">Rhodopseudomonas adriatica</name>
    <dbReference type="NCBI Taxonomy" id="35804"/>
    <lineage>
        <taxon>Bacteria</taxon>
        <taxon>Pseudomonadati</taxon>
        <taxon>Pseudomonadota</taxon>
        <taxon>Alphaproteobacteria</taxon>
        <taxon>Rhodobacterales</taxon>
        <taxon>Paracoccaceae</taxon>
        <taxon>Rhodovulum</taxon>
    </lineage>
</organism>
<reference evidence="2 3" key="1">
    <citation type="submission" date="2019-03" db="EMBL/GenBank/DDBJ databases">
        <title>Genomic Encyclopedia of Type Strains, Phase IV (KMG-IV): sequencing the most valuable type-strain genomes for metagenomic binning, comparative biology and taxonomic classification.</title>
        <authorList>
            <person name="Goeker M."/>
        </authorList>
    </citation>
    <scope>NUCLEOTIDE SEQUENCE [LARGE SCALE GENOMIC DNA]</scope>
    <source>
        <strain evidence="2 3">DSM 2781</strain>
    </source>
</reference>
<sequence>MTDKTNSEILTSDPTPLSSMMNWPLLSNRKSNVELKTDDPTPLSSQMNWPLIGGRGEGNVELTTNDPTPFSRMMNWPLLSDKATMFDTEVGSTSSENKGGGFSAFMRSIMTGEPQK</sequence>
<dbReference type="OrthoDB" id="7860221at2"/>
<comment type="caution">
    <text evidence="2">The sequence shown here is derived from an EMBL/GenBank/DDBJ whole genome shotgun (WGS) entry which is preliminary data.</text>
</comment>
<dbReference type="AlphaFoldDB" id="A0A4R2NLN3"/>